<dbReference type="InterPro" id="IPR001965">
    <property type="entry name" value="Znf_PHD"/>
</dbReference>
<evidence type="ECO:0000256" key="15">
    <source>
        <dbReference type="PROSITE-ProRule" id="PRU00146"/>
    </source>
</evidence>
<evidence type="ECO:0000256" key="12">
    <source>
        <dbReference type="ARBA" id="ARBA00037044"/>
    </source>
</evidence>
<evidence type="ECO:0000256" key="9">
    <source>
        <dbReference type="ARBA" id="ARBA00023242"/>
    </source>
</evidence>
<feature type="binding site" evidence="14">
    <location>
        <position position="314"/>
    </location>
    <ligand>
        <name>Zn(2+)</name>
        <dbReference type="ChEBI" id="CHEBI:29105"/>
        <label>2</label>
    </ligand>
</feature>
<dbReference type="InterPro" id="IPR019787">
    <property type="entry name" value="Znf_PHD-finger"/>
</dbReference>
<comment type="function">
    <text evidence="12">Component of the NuA4 histone acetyltransferase complex which is involved in transcriptional activation of selected genes principally by acetylation of nucleosomal histone H4 and H2A. The NuA4 complex is also involved in DNA repair. Involved in cell cycle progression and meiosis.</text>
</comment>
<dbReference type="InterPro" id="IPR011011">
    <property type="entry name" value="Znf_FYVE_PHD"/>
</dbReference>
<comment type="subunit">
    <text evidence="16">Component of an histone acetyltransferase complex. Interacts with H3K4me3 and to a lesser extent with H3K4me2.</text>
</comment>
<comment type="subcellular location">
    <subcellularLocation>
        <location evidence="1 16">Nucleus</location>
    </subcellularLocation>
</comment>
<dbReference type="GO" id="GO:0005634">
    <property type="term" value="C:nucleus"/>
    <property type="evidence" value="ECO:0007669"/>
    <property type="project" value="UniProtKB-SubCell"/>
</dbReference>
<dbReference type="SUPFAM" id="SSF57903">
    <property type="entry name" value="FYVE/PHD zinc finger"/>
    <property type="match status" value="1"/>
</dbReference>
<dbReference type="Gene3D" id="6.10.140.1740">
    <property type="match status" value="1"/>
</dbReference>
<feature type="compositionally biased region" description="Polar residues" evidence="17">
    <location>
        <begin position="185"/>
        <end position="196"/>
    </location>
</feature>
<feature type="site" description="Histone H3K4me3 binding" evidence="13">
    <location>
        <position position="281"/>
    </location>
</feature>
<dbReference type="InterPro" id="IPR028651">
    <property type="entry name" value="ING_fam"/>
</dbReference>
<dbReference type="CDD" id="cd16858">
    <property type="entry name" value="ING_ING3_Yng2p"/>
    <property type="match status" value="1"/>
</dbReference>
<dbReference type="SMART" id="SM01408">
    <property type="entry name" value="ING"/>
    <property type="match status" value="1"/>
</dbReference>
<keyword evidence="9 16" id="KW-0539">Nucleus</keyword>
<protein>
    <recommendedName>
        <fullName evidence="16">Chromatin modification-related protein</fullName>
    </recommendedName>
</protein>
<comment type="domain">
    <text evidence="16">The PHD-type zinc finger mediates the binding to H3K4me3.</text>
</comment>
<feature type="site" description="Histone H3K4me3 binding" evidence="13">
    <location>
        <position position="293"/>
    </location>
</feature>
<dbReference type="GO" id="GO:0006325">
    <property type="term" value="P:chromatin organization"/>
    <property type="evidence" value="ECO:0007669"/>
    <property type="project" value="UniProtKB-KW"/>
</dbReference>
<evidence type="ECO:0000256" key="4">
    <source>
        <dbReference type="ARBA" id="ARBA00022763"/>
    </source>
</evidence>
<evidence type="ECO:0000256" key="8">
    <source>
        <dbReference type="ARBA" id="ARBA00023204"/>
    </source>
</evidence>
<dbReference type="OrthoDB" id="5411773at2759"/>
<feature type="site" description="Histone H3K4me3 binding" evidence="13">
    <location>
        <position position="285"/>
    </location>
</feature>
<dbReference type="GO" id="GO:0008270">
    <property type="term" value="F:zinc ion binding"/>
    <property type="evidence" value="ECO:0007669"/>
    <property type="project" value="UniProtKB-KW"/>
</dbReference>
<dbReference type="PANTHER" id="PTHR10333">
    <property type="entry name" value="INHIBITOR OF GROWTH PROTEIN"/>
    <property type="match status" value="1"/>
</dbReference>
<evidence type="ECO:0000256" key="10">
    <source>
        <dbReference type="ARBA" id="ARBA00023254"/>
    </source>
</evidence>
<dbReference type="InterPro" id="IPR019786">
    <property type="entry name" value="Zinc_finger_PHD-type_CS"/>
</dbReference>
<reference evidence="20" key="1">
    <citation type="journal article" date="2017" name="Nat. Ecol. Evol.">
        <title>Genome expansion and lineage-specific genetic innovations in the forest pathogenic fungi Armillaria.</title>
        <authorList>
            <person name="Sipos G."/>
            <person name="Prasanna A.N."/>
            <person name="Walter M.C."/>
            <person name="O'Connor E."/>
            <person name="Balint B."/>
            <person name="Krizsan K."/>
            <person name="Kiss B."/>
            <person name="Hess J."/>
            <person name="Varga T."/>
            <person name="Slot J."/>
            <person name="Riley R."/>
            <person name="Boka B."/>
            <person name="Rigling D."/>
            <person name="Barry K."/>
            <person name="Lee J."/>
            <person name="Mihaltcheva S."/>
            <person name="LaButti K."/>
            <person name="Lipzen A."/>
            <person name="Waldron R."/>
            <person name="Moloney N.M."/>
            <person name="Sperisen C."/>
            <person name="Kredics L."/>
            <person name="Vagvoelgyi C."/>
            <person name="Patrignani A."/>
            <person name="Fitzpatrick D."/>
            <person name="Nagy I."/>
            <person name="Doyle S."/>
            <person name="Anderson J.B."/>
            <person name="Grigoriev I.V."/>
            <person name="Gueldener U."/>
            <person name="Muensterkoetter M."/>
            <person name="Nagy L.G."/>
        </authorList>
    </citation>
    <scope>NUCLEOTIDE SEQUENCE [LARGE SCALE GENOMIC DNA]</scope>
    <source>
        <strain evidence="20">C18/9</strain>
    </source>
</reference>
<dbReference type="SMART" id="SM00249">
    <property type="entry name" value="PHD"/>
    <property type="match status" value="1"/>
</dbReference>
<dbReference type="InterPro" id="IPR013083">
    <property type="entry name" value="Znf_RING/FYVE/PHD"/>
</dbReference>
<feature type="binding site" evidence="14">
    <location>
        <position position="271"/>
    </location>
    <ligand>
        <name>Zn(2+)</name>
        <dbReference type="ChEBI" id="CHEBI:29105"/>
        <label>1</label>
    </ligand>
</feature>
<evidence type="ECO:0000256" key="16">
    <source>
        <dbReference type="RuleBase" id="RU361213"/>
    </source>
</evidence>
<feature type="site" description="Histone H3K4me3 binding" evidence="13">
    <location>
        <position position="270"/>
    </location>
</feature>
<keyword evidence="20" id="KW-1185">Reference proteome</keyword>
<feature type="domain" description="PHD-type" evidence="18">
    <location>
        <begin position="268"/>
        <end position="317"/>
    </location>
</feature>
<dbReference type="GO" id="GO:0006355">
    <property type="term" value="P:regulation of DNA-templated transcription"/>
    <property type="evidence" value="ECO:0007669"/>
    <property type="project" value="TreeGrafter"/>
</dbReference>
<dbReference type="CDD" id="cd15505">
    <property type="entry name" value="PHD_ING"/>
    <property type="match status" value="1"/>
</dbReference>
<name>A0A284QX26_ARMOS</name>
<feature type="region of interest" description="Disordered" evidence="17">
    <location>
        <begin position="185"/>
        <end position="263"/>
    </location>
</feature>
<evidence type="ECO:0000256" key="6">
    <source>
        <dbReference type="ARBA" id="ARBA00022833"/>
    </source>
</evidence>
<evidence type="ECO:0000256" key="11">
    <source>
        <dbReference type="ARBA" id="ARBA00023306"/>
    </source>
</evidence>
<keyword evidence="6 14" id="KW-0862">Zinc</keyword>
<dbReference type="Proteomes" id="UP000219338">
    <property type="component" value="Unassembled WGS sequence"/>
</dbReference>
<gene>
    <name evidence="19" type="ORF">ARMOST_04332</name>
</gene>
<dbReference type="STRING" id="47428.A0A284QX26"/>
<evidence type="ECO:0000313" key="20">
    <source>
        <dbReference type="Proteomes" id="UP000219338"/>
    </source>
</evidence>
<evidence type="ECO:0000256" key="3">
    <source>
        <dbReference type="ARBA" id="ARBA00022723"/>
    </source>
</evidence>
<evidence type="ECO:0000256" key="17">
    <source>
        <dbReference type="SAM" id="MobiDB-lite"/>
    </source>
</evidence>
<keyword evidence="5 15" id="KW-0863">Zinc-finger</keyword>
<feature type="binding site" evidence="14">
    <location>
        <position position="295"/>
    </location>
    <ligand>
        <name>Zn(2+)</name>
        <dbReference type="ChEBI" id="CHEBI:29105"/>
        <label>1</label>
    </ligand>
</feature>
<keyword evidence="10" id="KW-0469">Meiosis</keyword>
<keyword evidence="3 14" id="KW-0479">Metal-binding</keyword>
<accession>A0A284QX26</accession>
<dbReference type="Pfam" id="PF12998">
    <property type="entry name" value="ING"/>
    <property type="match status" value="1"/>
</dbReference>
<dbReference type="AlphaFoldDB" id="A0A284QX26"/>
<keyword evidence="8" id="KW-0234">DNA repair</keyword>
<evidence type="ECO:0000313" key="19">
    <source>
        <dbReference type="EMBL" id="SJL01016.1"/>
    </source>
</evidence>
<evidence type="ECO:0000256" key="1">
    <source>
        <dbReference type="ARBA" id="ARBA00004123"/>
    </source>
</evidence>
<dbReference type="Gene3D" id="3.30.40.10">
    <property type="entry name" value="Zinc/RING finger domain, C3HC4 (zinc finger)"/>
    <property type="match status" value="1"/>
</dbReference>
<dbReference type="GO" id="GO:0035267">
    <property type="term" value="C:NuA4 histone acetyltransferase complex"/>
    <property type="evidence" value="ECO:0007669"/>
    <property type="project" value="TreeGrafter"/>
</dbReference>
<dbReference type="PANTHER" id="PTHR10333:SF100">
    <property type="entry name" value="CHROMATIN MODIFICATION-RELATED PROTEIN YNG2"/>
    <property type="match status" value="1"/>
</dbReference>
<organism evidence="19 20">
    <name type="scientific">Armillaria ostoyae</name>
    <name type="common">Armillaria root rot fungus</name>
    <dbReference type="NCBI Taxonomy" id="47428"/>
    <lineage>
        <taxon>Eukaryota</taxon>
        <taxon>Fungi</taxon>
        <taxon>Dikarya</taxon>
        <taxon>Basidiomycota</taxon>
        <taxon>Agaricomycotina</taxon>
        <taxon>Agaricomycetes</taxon>
        <taxon>Agaricomycetidae</taxon>
        <taxon>Agaricales</taxon>
        <taxon>Marasmiineae</taxon>
        <taxon>Physalacriaceae</taxon>
        <taxon>Armillaria</taxon>
    </lineage>
</organism>
<dbReference type="PROSITE" id="PS01359">
    <property type="entry name" value="ZF_PHD_1"/>
    <property type="match status" value="1"/>
</dbReference>
<dbReference type="GO" id="GO:0051321">
    <property type="term" value="P:meiotic cell cycle"/>
    <property type="evidence" value="ECO:0007669"/>
    <property type="project" value="UniProtKB-KW"/>
</dbReference>
<feature type="binding site" evidence="14">
    <location>
        <position position="284"/>
    </location>
    <ligand>
        <name>Zn(2+)</name>
        <dbReference type="ChEBI" id="CHEBI:29105"/>
        <label>2</label>
    </ligand>
</feature>
<dbReference type="GO" id="GO:0006281">
    <property type="term" value="P:DNA repair"/>
    <property type="evidence" value="ECO:0007669"/>
    <property type="project" value="UniProtKB-KW"/>
</dbReference>
<evidence type="ECO:0000256" key="14">
    <source>
        <dbReference type="PIRSR" id="PIRSR628651-51"/>
    </source>
</evidence>
<evidence type="ECO:0000256" key="7">
    <source>
        <dbReference type="ARBA" id="ARBA00022853"/>
    </source>
</evidence>
<keyword evidence="11" id="KW-0131">Cell cycle</keyword>
<dbReference type="InterPro" id="IPR024610">
    <property type="entry name" value="ING_N_histone-binding"/>
</dbReference>
<dbReference type="EMBL" id="FUEG01000003">
    <property type="protein sequence ID" value="SJL01016.1"/>
    <property type="molecule type" value="Genomic_DNA"/>
</dbReference>
<evidence type="ECO:0000256" key="5">
    <source>
        <dbReference type="ARBA" id="ARBA00022771"/>
    </source>
</evidence>
<evidence type="ECO:0000259" key="18">
    <source>
        <dbReference type="PROSITE" id="PS50016"/>
    </source>
</evidence>
<dbReference type="PROSITE" id="PS50016">
    <property type="entry name" value="ZF_PHD_2"/>
    <property type="match status" value="1"/>
</dbReference>
<feature type="binding site" evidence="14">
    <location>
        <position position="273"/>
    </location>
    <ligand>
        <name>Zn(2+)</name>
        <dbReference type="ChEBI" id="CHEBI:29105"/>
        <label>1</label>
    </ligand>
</feature>
<sequence length="326" mass="35950">MASVSAQSLEEAANIATEFIYSLDNLPNEIRFICDEIKIKDQKAQEIQTTIETECARHVQLCQSGAPFPPNYKPPQQAKISEAYNRVHRLHMEKIELATKMVDLIERTRTRLGVDINRVKKLQGEPLTLEAPQTRSSTALADVGGAYAFSGRDPAAQISESLRSVMIPSTTTPVQELRQSPAVVSLTTATAPSGATTKKRRLTAAPSIKLPARSQSPAPPPKAAQAPTHRQSRLSRQVHPPVPGPEEDAEGEEEDAEAEEDDEGEDDKLYCFCQKKSFGDMIACDSGFCPYEWFHISCVGLKAAPLDKWYCDACKPKVMARKARKK</sequence>
<keyword evidence="7 16" id="KW-0156">Chromatin regulator</keyword>
<comment type="function">
    <text evidence="16">Component of an histone acetyltransferase complex.</text>
</comment>
<feature type="binding site" evidence="14">
    <location>
        <position position="298"/>
    </location>
    <ligand>
        <name>Zn(2+)</name>
        <dbReference type="ChEBI" id="CHEBI:29105"/>
        <label>1</label>
    </ligand>
</feature>
<keyword evidence="4" id="KW-0227">DNA damage</keyword>
<feature type="compositionally biased region" description="Acidic residues" evidence="17">
    <location>
        <begin position="245"/>
        <end position="263"/>
    </location>
</feature>
<feature type="binding site" evidence="14">
    <location>
        <position position="289"/>
    </location>
    <ligand>
        <name>Zn(2+)</name>
        <dbReference type="ChEBI" id="CHEBI:29105"/>
        <label>2</label>
    </ligand>
</feature>
<proteinExistence type="inferred from homology"/>
<comment type="similarity">
    <text evidence="2 16">Belongs to the ING family.</text>
</comment>
<evidence type="ECO:0000256" key="13">
    <source>
        <dbReference type="PIRSR" id="PIRSR628651-50"/>
    </source>
</evidence>
<dbReference type="OMA" id="YCYCQKL"/>
<feature type="binding site" evidence="14">
    <location>
        <position position="311"/>
    </location>
    <ligand>
        <name>Zn(2+)</name>
        <dbReference type="ChEBI" id="CHEBI:29105"/>
        <label>2</label>
    </ligand>
</feature>
<evidence type="ECO:0000256" key="2">
    <source>
        <dbReference type="ARBA" id="ARBA00010210"/>
    </source>
</evidence>